<dbReference type="PANTHER" id="PTHR42973:SF39">
    <property type="entry name" value="FAD-BINDING PCMH-TYPE DOMAIN-CONTAINING PROTEIN"/>
    <property type="match status" value="1"/>
</dbReference>
<evidence type="ECO:0000256" key="1">
    <source>
        <dbReference type="ARBA" id="ARBA00001974"/>
    </source>
</evidence>
<dbReference type="Pfam" id="PF08031">
    <property type="entry name" value="BBE"/>
    <property type="match status" value="1"/>
</dbReference>
<proteinExistence type="inferred from homology"/>
<dbReference type="EMBL" id="JBJYXY010000001">
    <property type="protein sequence ID" value="MFN2975394.1"/>
    <property type="molecule type" value="Genomic_DNA"/>
</dbReference>
<comment type="caution">
    <text evidence="8">The sequence shown here is derived from an EMBL/GenBank/DDBJ whole genome shotgun (WGS) entry which is preliminary data.</text>
</comment>
<dbReference type="InterPro" id="IPR050416">
    <property type="entry name" value="FAD-linked_Oxidoreductase"/>
</dbReference>
<protein>
    <submittedName>
        <fullName evidence="8">FAD-dependent oxidoreductase</fullName>
    </submittedName>
</protein>
<evidence type="ECO:0000256" key="4">
    <source>
        <dbReference type="ARBA" id="ARBA00022827"/>
    </source>
</evidence>
<dbReference type="Gene3D" id="3.30.465.10">
    <property type="match status" value="1"/>
</dbReference>
<keyword evidence="4" id="KW-0274">FAD</keyword>
<evidence type="ECO:0000256" key="5">
    <source>
        <dbReference type="ARBA" id="ARBA00023002"/>
    </source>
</evidence>
<evidence type="ECO:0000256" key="3">
    <source>
        <dbReference type="ARBA" id="ARBA00022630"/>
    </source>
</evidence>
<feature type="region of interest" description="Disordered" evidence="6">
    <location>
        <begin position="297"/>
        <end position="321"/>
    </location>
</feature>
<evidence type="ECO:0000256" key="2">
    <source>
        <dbReference type="ARBA" id="ARBA00005466"/>
    </source>
</evidence>
<evidence type="ECO:0000256" key="6">
    <source>
        <dbReference type="SAM" id="MobiDB-lite"/>
    </source>
</evidence>
<keyword evidence="9" id="KW-1185">Reference proteome</keyword>
<name>A0ABW9KHW6_9BACT</name>
<comment type="similarity">
    <text evidence="2">Belongs to the oxygen-dependent FAD-linked oxidoreductase family.</text>
</comment>
<organism evidence="8 9">
    <name type="scientific">Terriglobus aquaticus</name>
    <dbReference type="NCBI Taxonomy" id="940139"/>
    <lineage>
        <taxon>Bacteria</taxon>
        <taxon>Pseudomonadati</taxon>
        <taxon>Acidobacteriota</taxon>
        <taxon>Terriglobia</taxon>
        <taxon>Terriglobales</taxon>
        <taxon>Acidobacteriaceae</taxon>
        <taxon>Terriglobus</taxon>
    </lineage>
</organism>
<feature type="domain" description="FAD-binding PCMH-type" evidence="7">
    <location>
        <begin position="27"/>
        <end position="205"/>
    </location>
</feature>
<dbReference type="RefSeq" id="WP_263413078.1">
    <property type="nucleotide sequence ID" value="NZ_BAABBH010000001.1"/>
</dbReference>
<reference evidence="8 9" key="1">
    <citation type="submission" date="2024-12" db="EMBL/GenBank/DDBJ databases">
        <authorList>
            <person name="Lee Y."/>
        </authorList>
    </citation>
    <scope>NUCLEOTIDE SEQUENCE [LARGE SCALE GENOMIC DNA]</scope>
    <source>
        <strain evidence="8 9">03SUJ4</strain>
    </source>
</reference>
<evidence type="ECO:0000259" key="7">
    <source>
        <dbReference type="PROSITE" id="PS51387"/>
    </source>
</evidence>
<evidence type="ECO:0000313" key="8">
    <source>
        <dbReference type="EMBL" id="MFN2975394.1"/>
    </source>
</evidence>
<dbReference type="SUPFAM" id="SSF56176">
    <property type="entry name" value="FAD-binding/transporter-associated domain-like"/>
    <property type="match status" value="1"/>
</dbReference>
<dbReference type="InterPro" id="IPR016169">
    <property type="entry name" value="FAD-bd_PCMH_sub2"/>
</dbReference>
<dbReference type="PROSITE" id="PS51387">
    <property type="entry name" value="FAD_PCMH"/>
    <property type="match status" value="1"/>
</dbReference>
<dbReference type="InterPro" id="IPR016166">
    <property type="entry name" value="FAD-bd_PCMH"/>
</dbReference>
<evidence type="ECO:0000313" key="9">
    <source>
        <dbReference type="Proteomes" id="UP001634747"/>
    </source>
</evidence>
<keyword evidence="3" id="KW-0285">Flavoprotein</keyword>
<dbReference type="InterPro" id="IPR036318">
    <property type="entry name" value="FAD-bd_PCMH-like_sf"/>
</dbReference>
<sequence>MAILVPRTDPRFPVASRSRNSRFPSSQAHVAGRVAYCADAEDVARALQQTIDAGLRPTVRSSGHCYEDFVVNNPNGTILDVSALDRIGSGAGGAAPYTLGTGTQLGRAYEGLFKLGNVCIPGGTCYTVTAGGHISGGGYGTLARMYGLTVDWVTAIDVVTVDAQGKAVPRRVSKTQDPDLFRALRGGQGSNFGIITAFHFDRLPPMPEQSVHGSVTWDWNEMTEDKFVRILRAYGAWMERTSPQKEARGIFAGLYMTSKATGRMQMRAELTTETGPVKDVSVLLDLLDQFGPCKPLSAKPESSKPVVDTNTPAFRMGPPPGDSVCYGERPVVRTPWIDSTLLNQSGNSVVLGDSHRAKYKSCYMTSNFSEEEAQAYYRELSRDTNRGLVVAVDSYGGAVNNPQRAEDTAIPQRSSVMKLQYQSYWQTPEDDAPRLAAIRDTYNAVYSVSDIPERYKGTPFGCSRYEGCYINYPDADMLQHAHWTELYYGKTYPFLQAVKRTYDPHNIFHNAMSVQV</sequence>
<comment type="cofactor">
    <cofactor evidence="1">
        <name>FAD</name>
        <dbReference type="ChEBI" id="CHEBI:57692"/>
    </cofactor>
</comment>
<gene>
    <name evidence="8" type="ORF">ACK2TP_06440</name>
</gene>
<dbReference type="Gene3D" id="3.40.462.20">
    <property type="match status" value="1"/>
</dbReference>
<dbReference type="InterPro" id="IPR012951">
    <property type="entry name" value="BBE"/>
</dbReference>
<dbReference type="Pfam" id="PF01565">
    <property type="entry name" value="FAD_binding_4"/>
    <property type="match status" value="1"/>
</dbReference>
<dbReference type="Proteomes" id="UP001634747">
    <property type="component" value="Unassembled WGS sequence"/>
</dbReference>
<dbReference type="PANTHER" id="PTHR42973">
    <property type="entry name" value="BINDING OXIDOREDUCTASE, PUTATIVE (AFU_ORTHOLOGUE AFUA_1G17690)-RELATED"/>
    <property type="match status" value="1"/>
</dbReference>
<accession>A0ABW9KHW6</accession>
<dbReference type="InterPro" id="IPR006094">
    <property type="entry name" value="Oxid_FAD_bind_N"/>
</dbReference>
<keyword evidence="5" id="KW-0560">Oxidoreductase</keyword>